<evidence type="ECO:0000256" key="1">
    <source>
        <dbReference type="SAM" id="Coils"/>
    </source>
</evidence>
<comment type="caution">
    <text evidence="3">The sequence shown here is derived from an EMBL/GenBank/DDBJ whole genome shotgun (WGS) entry which is preliminary data.</text>
</comment>
<dbReference type="OrthoDB" id="1630758at2759"/>
<sequence>MLNLDDEREKKNLENGKETFSTSGCYNKNWVLLTNEQQKLNALICCLCNQIANNALELQCDEHENSEQVYLVGEECLQGYLNQNSGKCPIGQHDHCEFSKNKSLRQQVLDLLVICPRQYDLRKKQSNQGTNTGEKEGHENESNWNSTSQCNYKGKIKEIIDHLDKSCELISIQQIISLVKELKLQTEKLKENDNEKGKQIQQLNVQQQINELKNNIRQSDQTIIQFKQQFEELCKHNEIKQLKLENKKLKSEKESKQNEEILKINSDNTNLRQQQVCFLFLFLFHKKKN</sequence>
<dbReference type="Proteomes" id="UP000023152">
    <property type="component" value="Unassembled WGS sequence"/>
</dbReference>
<feature type="coiled-coil region" evidence="1">
    <location>
        <begin position="172"/>
        <end position="259"/>
    </location>
</feature>
<keyword evidence="1" id="KW-0175">Coiled coil</keyword>
<organism evidence="3 4">
    <name type="scientific">Reticulomyxa filosa</name>
    <dbReference type="NCBI Taxonomy" id="46433"/>
    <lineage>
        <taxon>Eukaryota</taxon>
        <taxon>Sar</taxon>
        <taxon>Rhizaria</taxon>
        <taxon>Retaria</taxon>
        <taxon>Foraminifera</taxon>
        <taxon>Monothalamids</taxon>
        <taxon>Reticulomyxidae</taxon>
        <taxon>Reticulomyxa</taxon>
    </lineage>
</organism>
<gene>
    <name evidence="3" type="ORF">RFI_28296</name>
</gene>
<dbReference type="EMBL" id="ASPP01024369">
    <property type="protein sequence ID" value="ETO09090.1"/>
    <property type="molecule type" value="Genomic_DNA"/>
</dbReference>
<name>X6M7T2_RETFI</name>
<feature type="region of interest" description="Disordered" evidence="2">
    <location>
        <begin position="125"/>
        <end position="146"/>
    </location>
</feature>
<evidence type="ECO:0000313" key="3">
    <source>
        <dbReference type="EMBL" id="ETO09090.1"/>
    </source>
</evidence>
<dbReference type="AlphaFoldDB" id="X6M7T2"/>
<evidence type="ECO:0000313" key="4">
    <source>
        <dbReference type="Proteomes" id="UP000023152"/>
    </source>
</evidence>
<keyword evidence="4" id="KW-1185">Reference proteome</keyword>
<proteinExistence type="predicted"/>
<evidence type="ECO:0000256" key="2">
    <source>
        <dbReference type="SAM" id="MobiDB-lite"/>
    </source>
</evidence>
<accession>X6M7T2</accession>
<protein>
    <submittedName>
        <fullName evidence="3">Viral A-type inclusion protein</fullName>
    </submittedName>
</protein>
<reference evidence="3 4" key="1">
    <citation type="journal article" date="2013" name="Curr. Biol.">
        <title>The Genome of the Foraminiferan Reticulomyxa filosa.</title>
        <authorList>
            <person name="Glockner G."/>
            <person name="Hulsmann N."/>
            <person name="Schleicher M."/>
            <person name="Noegel A.A."/>
            <person name="Eichinger L."/>
            <person name="Gallinger C."/>
            <person name="Pawlowski J."/>
            <person name="Sierra R."/>
            <person name="Euteneuer U."/>
            <person name="Pillet L."/>
            <person name="Moustafa A."/>
            <person name="Platzer M."/>
            <person name="Groth M."/>
            <person name="Szafranski K."/>
            <person name="Schliwa M."/>
        </authorList>
    </citation>
    <scope>NUCLEOTIDE SEQUENCE [LARGE SCALE GENOMIC DNA]</scope>
</reference>